<dbReference type="EMBL" id="FPCH01000002">
    <property type="protein sequence ID" value="SFV31866.1"/>
    <property type="molecule type" value="Genomic_DNA"/>
</dbReference>
<dbReference type="AlphaFoldDB" id="A0A1I7NBF3"/>
<evidence type="ECO:0000313" key="5">
    <source>
        <dbReference type="EMBL" id="SFV31866.1"/>
    </source>
</evidence>
<keyword evidence="6" id="KW-1185">Reference proteome</keyword>
<evidence type="ECO:0000259" key="4">
    <source>
        <dbReference type="Pfam" id="PF04586"/>
    </source>
</evidence>
<keyword evidence="3" id="KW-0378">Hydrolase</keyword>
<dbReference type="RefSeq" id="WP_092866549.1">
    <property type="nucleotide sequence ID" value="NZ_FPCH01000002.1"/>
</dbReference>
<protein>
    <recommendedName>
        <fullName evidence="4">Prohead serine protease domain-containing protein</fullName>
    </recommendedName>
</protein>
<gene>
    <name evidence="5" type="ORF">SAMN04488557_1430</name>
</gene>
<evidence type="ECO:0000256" key="2">
    <source>
        <dbReference type="ARBA" id="ARBA00022670"/>
    </source>
</evidence>
<dbReference type="STRING" id="51670.SAMN04488557_1430"/>
<keyword evidence="1" id="KW-1188">Viral release from host cell</keyword>
<evidence type="ECO:0000313" key="6">
    <source>
        <dbReference type="Proteomes" id="UP000199423"/>
    </source>
</evidence>
<dbReference type="SUPFAM" id="SSF50789">
    <property type="entry name" value="Herpes virus serine proteinase, assemblin"/>
    <property type="match status" value="1"/>
</dbReference>
<feature type="domain" description="Prohead serine protease" evidence="4">
    <location>
        <begin position="29"/>
        <end position="163"/>
    </location>
</feature>
<dbReference type="GO" id="GO:0008233">
    <property type="term" value="F:peptidase activity"/>
    <property type="evidence" value="ECO:0007669"/>
    <property type="project" value="UniProtKB-KW"/>
</dbReference>
<proteinExistence type="predicted"/>
<dbReference type="NCBIfam" id="TIGR01543">
    <property type="entry name" value="proheadase_HK97"/>
    <property type="match status" value="1"/>
</dbReference>
<dbReference type="Proteomes" id="UP000199423">
    <property type="component" value="Unassembled WGS sequence"/>
</dbReference>
<sequence length="234" mass="25842">MHATEHFLLPASLSKRGRALPLEAKSLGDGIFEGYASLFNREDLGHDVIAPGAFRESLLSRGAARIKMLFQHDPAEPIGVWDEIREDARGLYVRGRLMTAVSKAREVLELMRAGALDGLSIGFKAVKARRDAASGVRRIEKVDLWEISVVTFPMLPGARVESVKARPFVAGAPTEREFERWLTRDAGLTRMEARAVLRSGFHGLKALRDAGRTFGDDATLASRFREAARLMQAT</sequence>
<dbReference type="Pfam" id="PF04586">
    <property type="entry name" value="Peptidase_S78"/>
    <property type="match status" value="1"/>
</dbReference>
<organism evidence="5 6">
    <name type="scientific">Hyphomicrobium facile</name>
    <dbReference type="NCBI Taxonomy" id="51670"/>
    <lineage>
        <taxon>Bacteria</taxon>
        <taxon>Pseudomonadati</taxon>
        <taxon>Pseudomonadota</taxon>
        <taxon>Alphaproteobacteria</taxon>
        <taxon>Hyphomicrobiales</taxon>
        <taxon>Hyphomicrobiaceae</taxon>
        <taxon>Hyphomicrobium</taxon>
    </lineage>
</organism>
<keyword evidence="2" id="KW-0645">Protease</keyword>
<dbReference type="GO" id="GO:0006508">
    <property type="term" value="P:proteolysis"/>
    <property type="evidence" value="ECO:0007669"/>
    <property type="project" value="UniProtKB-KW"/>
</dbReference>
<dbReference type="InterPro" id="IPR006433">
    <property type="entry name" value="Prohead_protease"/>
</dbReference>
<dbReference type="OrthoDB" id="9804926at2"/>
<evidence type="ECO:0000256" key="1">
    <source>
        <dbReference type="ARBA" id="ARBA00022612"/>
    </source>
</evidence>
<reference evidence="6" key="1">
    <citation type="submission" date="2016-10" db="EMBL/GenBank/DDBJ databases">
        <authorList>
            <person name="Varghese N."/>
            <person name="Submissions S."/>
        </authorList>
    </citation>
    <scope>NUCLEOTIDE SEQUENCE [LARGE SCALE GENOMIC DNA]</scope>
    <source>
        <strain evidence="6">DSM 1565</strain>
    </source>
</reference>
<evidence type="ECO:0000256" key="3">
    <source>
        <dbReference type="ARBA" id="ARBA00022801"/>
    </source>
</evidence>
<dbReference type="InterPro" id="IPR054613">
    <property type="entry name" value="Peptidase_S78_dom"/>
</dbReference>
<name>A0A1I7NBF3_9HYPH</name>
<accession>A0A1I7NBF3</accession>